<proteinExistence type="predicted"/>
<dbReference type="InterPro" id="IPR000835">
    <property type="entry name" value="HTH_MarR-typ"/>
</dbReference>
<dbReference type="OrthoDB" id="4463574at2"/>
<dbReference type="SMART" id="SM00347">
    <property type="entry name" value="HTH_MARR"/>
    <property type="match status" value="1"/>
</dbReference>
<dbReference type="HOGENOM" id="CLU_083287_27_4_7"/>
<dbReference type="InterPro" id="IPR036388">
    <property type="entry name" value="WH-like_DNA-bd_sf"/>
</dbReference>
<dbReference type="PANTHER" id="PTHR33164:SF57">
    <property type="entry name" value="MARR-FAMILY TRANSCRIPTIONAL REGULATOR"/>
    <property type="match status" value="1"/>
</dbReference>
<dbReference type="RefSeq" id="WP_011340490.1">
    <property type="nucleotide sequence ID" value="NC_007498.2"/>
</dbReference>
<dbReference type="KEGG" id="pca:Pcar_0782"/>
<evidence type="ECO:0000313" key="3">
    <source>
        <dbReference type="Proteomes" id="UP000002534"/>
    </source>
</evidence>
<accession>Q3A6G6</accession>
<dbReference type="Proteomes" id="UP000002534">
    <property type="component" value="Chromosome"/>
</dbReference>
<dbReference type="GO" id="GO:0006950">
    <property type="term" value="P:response to stress"/>
    <property type="evidence" value="ECO:0007669"/>
    <property type="project" value="TreeGrafter"/>
</dbReference>
<dbReference type="STRING" id="338963.Pcar_0782"/>
<sequence length="162" mass="18397">MADSSFKAKVAFIVETDGLLKDYLESIVIKNIKSEMIDDAFKNVSSNHLHAALILKNISPCALKQFAEAMRMSKAAASALVERMVKSGLVLREVNPENRREVLLSVNPDFDAHVSHVRTQLTHWFEILVNKMGMESFEKWHNVMVTLNKVLQDEIKVCNKEK</sequence>
<dbReference type="eggNOG" id="ENOG5033W9C">
    <property type="taxonomic scope" value="Bacteria"/>
</dbReference>
<dbReference type="InterPro" id="IPR039422">
    <property type="entry name" value="MarR/SlyA-like"/>
</dbReference>
<dbReference type="PANTHER" id="PTHR33164">
    <property type="entry name" value="TRANSCRIPTIONAL REGULATOR, MARR FAMILY"/>
    <property type="match status" value="1"/>
</dbReference>
<evidence type="ECO:0000259" key="1">
    <source>
        <dbReference type="SMART" id="SM00347"/>
    </source>
</evidence>
<organism evidence="2 3">
    <name type="scientific">Syntrophotalea carbinolica (strain DSM 2380 / NBRC 103641 / GraBd1)</name>
    <name type="common">Pelobacter carbinolicus</name>
    <dbReference type="NCBI Taxonomy" id="338963"/>
    <lineage>
        <taxon>Bacteria</taxon>
        <taxon>Pseudomonadati</taxon>
        <taxon>Thermodesulfobacteriota</taxon>
        <taxon>Desulfuromonadia</taxon>
        <taxon>Desulfuromonadales</taxon>
        <taxon>Syntrophotaleaceae</taxon>
        <taxon>Syntrophotalea</taxon>
    </lineage>
</organism>
<reference evidence="3" key="1">
    <citation type="submission" date="2005-10" db="EMBL/GenBank/DDBJ databases">
        <title>Complete sequence of Pelobacter carbinolicus DSM 2380.</title>
        <authorList>
            <person name="Copeland A."/>
            <person name="Lucas S."/>
            <person name="Lapidus A."/>
            <person name="Barry K."/>
            <person name="Detter J.C."/>
            <person name="Glavina T."/>
            <person name="Hammon N."/>
            <person name="Israni S."/>
            <person name="Pitluck S."/>
            <person name="Chertkov O."/>
            <person name="Schmutz J."/>
            <person name="Larimer F."/>
            <person name="Land M."/>
            <person name="Kyrpides N."/>
            <person name="Ivanova N."/>
            <person name="Richardson P."/>
        </authorList>
    </citation>
    <scope>NUCLEOTIDE SEQUENCE [LARGE SCALE GENOMIC DNA]</scope>
    <source>
        <strain evidence="3">DSM 2380 / NBRC 103641 / GraBd1</strain>
    </source>
</reference>
<evidence type="ECO:0000313" key="2">
    <source>
        <dbReference type="EMBL" id="ABA88041.1"/>
    </source>
</evidence>
<dbReference type="SUPFAM" id="SSF46785">
    <property type="entry name" value="Winged helix' DNA-binding domain"/>
    <property type="match status" value="1"/>
</dbReference>
<gene>
    <name evidence="2" type="ordered locus">Pcar_0782</name>
</gene>
<keyword evidence="3" id="KW-1185">Reference proteome</keyword>
<feature type="domain" description="HTH marR-type" evidence="1">
    <location>
        <begin position="37"/>
        <end position="137"/>
    </location>
</feature>
<dbReference type="Gene3D" id="1.10.10.10">
    <property type="entry name" value="Winged helix-like DNA-binding domain superfamily/Winged helix DNA-binding domain"/>
    <property type="match status" value="1"/>
</dbReference>
<dbReference type="Pfam" id="PF01047">
    <property type="entry name" value="MarR"/>
    <property type="match status" value="1"/>
</dbReference>
<dbReference type="AlphaFoldDB" id="Q3A6G6"/>
<dbReference type="GO" id="GO:0003700">
    <property type="term" value="F:DNA-binding transcription factor activity"/>
    <property type="evidence" value="ECO:0007669"/>
    <property type="project" value="InterPro"/>
</dbReference>
<dbReference type="InterPro" id="IPR036390">
    <property type="entry name" value="WH_DNA-bd_sf"/>
</dbReference>
<protein>
    <submittedName>
        <fullName evidence="2">Helix-turn-helix transcriptional regulator</fullName>
    </submittedName>
</protein>
<dbReference type="EMBL" id="CP000142">
    <property type="protein sequence ID" value="ABA88041.1"/>
    <property type="molecule type" value="Genomic_DNA"/>
</dbReference>
<name>Q3A6G6_SYNC1</name>
<reference evidence="2 3" key="2">
    <citation type="journal article" date="2012" name="BMC Genomics">
        <title>The genome of Pelobacter carbinolicus reveals surprising metabolic capabilities and physiological features.</title>
        <authorList>
            <person name="Aklujkar M."/>
            <person name="Haveman S.A."/>
            <person name="Didonato R.Jr."/>
            <person name="Chertkov O."/>
            <person name="Han C.S."/>
            <person name="Land M.L."/>
            <person name="Brown P."/>
            <person name="Lovley D.R."/>
        </authorList>
    </citation>
    <scope>NUCLEOTIDE SEQUENCE [LARGE SCALE GENOMIC DNA]</scope>
    <source>
        <strain evidence="3">DSM 2380 / NBRC 103641 / GraBd1</strain>
    </source>
</reference>